<reference evidence="2 3" key="1">
    <citation type="journal article" date="2009" name="PLoS ONE">
        <title>Methylobacterium genome sequences: a reference blueprint to investigate microbial metabolism of C1 compounds from natural and industrial sources.</title>
        <authorList>
            <person name="Vuilleumier S."/>
            <person name="Chistoserdova L."/>
            <person name="Lee M.-C."/>
            <person name="Bringel F."/>
            <person name="Lajus A."/>
            <person name="Zhou Y."/>
            <person name="Gourion B."/>
            <person name="Barbe V."/>
            <person name="Chang J."/>
            <person name="Cruveiller S."/>
            <person name="Dossat C."/>
            <person name="Gillett W."/>
            <person name="Gruffaz C."/>
            <person name="Haugen E."/>
            <person name="Hourcade E."/>
            <person name="Levy R."/>
            <person name="Mangenot S."/>
            <person name="Muller E."/>
            <person name="Nadalig T."/>
            <person name="Pagni M."/>
            <person name="Penny C."/>
            <person name="Peyraud R."/>
            <person name="Robinson D.G."/>
            <person name="Roche D."/>
            <person name="Rouy Z."/>
            <person name="Saenampechek C."/>
            <person name="Salvignol G."/>
            <person name="Vallenet D."/>
            <person name="Wu Z."/>
            <person name="Marx C.J."/>
            <person name="Vorholt J.A."/>
            <person name="Olson M.V."/>
            <person name="Kaul R."/>
            <person name="Weissenbach J."/>
            <person name="Medigue C."/>
            <person name="Lidstrom M.E."/>
        </authorList>
    </citation>
    <scope>NUCLEOTIDE SEQUENCE [LARGE SCALE GENOMIC DNA]</scope>
    <source>
        <strain evidence="3">ATCC 14718 / DSM 1338 / JCM 2805 / NCIMB 9133 / AM1</strain>
    </source>
</reference>
<dbReference type="AlphaFoldDB" id="C5B3L2"/>
<geneLocation type="plasmid" evidence="2 3">
    <name>megaplasmid</name>
</geneLocation>
<dbReference type="KEGG" id="mea:Mex_2p0117"/>
<sequence>MPSGTRMASSETSRASGGEQGGRERPSQAGDPLTVASRPAHSPGIPGSAKVAFRQIETNYAECAFDSECRKSLEGHHGTSRGSSGAGTRGCAESAVLAVVLAAP</sequence>
<evidence type="ECO:0000313" key="2">
    <source>
        <dbReference type="EMBL" id="ACS43044.1"/>
    </source>
</evidence>
<keyword evidence="3" id="KW-1185">Reference proteome</keyword>
<protein>
    <submittedName>
        <fullName evidence="2">Uncharacterized protein</fullName>
    </submittedName>
</protein>
<keyword evidence="2" id="KW-0614">Plasmid</keyword>
<proteinExistence type="predicted"/>
<dbReference type="EMBL" id="CP001511">
    <property type="protein sequence ID" value="ACS43044.1"/>
    <property type="molecule type" value="Genomic_DNA"/>
</dbReference>
<evidence type="ECO:0000313" key="3">
    <source>
        <dbReference type="Proteomes" id="UP000009081"/>
    </source>
</evidence>
<feature type="region of interest" description="Disordered" evidence="1">
    <location>
        <begin position="1"/>
        <end position="47"/>
    </location>
</feature>
<dbReference type="HOGENOM" id="CLU_2246830_0_0_5"/>
<organism evidence="2 3">
    <name type="scientific">Methylorubrum extorquens (strain ATCC 14718 / DSM 1338 / JCM 2805 / NCIMB 9133 / AM1)</name>
    <name type="common">Methylobacterium extorquens</name>
    <dbReference type="NCBI Taxonomy" id="272630"/>
    <lineage>
        <taxon>Bacteria</taxon>
        <taxon>Pseudomonadati</taxon>
        <taxon>Pseudomonadota</taxon>
        <taxon>Alphaproteobacteria</taxon>
        <taxon>Hyphomicrobiales</taxon>
        <taxon>Methylobacteriaceae</taxon>
        <taxon>Methylorubrum</taxon>
    </lineage>
</organism>
<name>C5B3L2_METEA</name>
<evidence type="ECO:0000256" key="1">
    <source>
        <dbReference type="SAM" id="MobiDB-lite"/>
    </source>
</evidence>
<gene>
    <name evidence="2" type="ordered locus">MexAM1_META2p0117</name>
</gene>
<dbReference type="Proteomes" id="UP000009081">
    <property type="component" value="Plasmid megaplasmid"/>
</dbReference>
<feature type="compositionally biased region" description="Polar residues" evidence="1">
    <location>
        <begin position="1"/>
        <end position="15"/>
    </location>
</feature>
<accession>C5B3L2</accession>